<dbReference type="InterPro" id="IPR050824">
    <property type="entry name" value="Thiol_disulfide_DsbA"/>
</dbReference>
<reference evidence="11 12" key="1">
    <citation type="journal article" date="2014" name="Genome Announc.">
        <title>Draft Genome Sequence of the Iron-Oxidizing, Acidophilic, and Halotolerant 'Thiobacillus prosperus' Type Strain DSM 5130.</title>
        <authorList>
            <person name="Ossandon F.J."/>
            <person name="Cardenas J.P."/>
            <person name="Corbett M."/>
            <person name="Quatrini R."/>
            <person name="Holmes D.S."/>
            <person name="Watkin E."/>
        </authorList>
    </citation>
    <scope>NUCLEOTIDE SEQUENCE [LARGE SCALE GENOMIC DNA]</scope>
    <source>
        <strain evidence="11 12">DSM 5130</strain>
    </source>
</reference>
<dbReference type="InterPro" id="IPR036249">
    <property type="entry name" value="Thioredoxin-like_sf"/>
</dbReference>
<proteinExistence type="inferred from homology"/>
<dbReference type="CDD" id="cd03019">
    <property type="entry name" value="DsbA_DsbA"/>
    <property type="match status" value="1"/>
</dbReference>
<evidence type="ECO:0000256" key="3">
    <source>
        <dbReference type="ARBA" id="ARBA00022729"/>
    </source>
</evidence>
<feature type="signal peptide" evidence="9">
    <location>
        <begin position="1"/>
        <end position="17"/>
    </location>
</feature>
<keyword evidence="4 7" id="KW-0574">Periplasm</keyword>
<dbReference type="EMBL" id="JQSG02000003">
    <property type="protein sequence ID" value="OBS09202.1"/>
    <property type="molecule type" value="Genomic_DNA"/>
</dbReference>
<dbReference type="GO" id="GO:0016491">
    <property type="term" value="F:oxidoreductase activity"/>
    <property type="evidence" value="ECO:0007669"/>
    <property type="project" value="InterPro"/>
</dbReference>
<evidence type="ECO:0000313" key="11">
    <source>
        <dbReference type="EMBL" id="OBS09202.1"/>
    </source>
</evidence>
<dbReference type="Proteomes" id="UP000029273">
    <property type="component" value="Unassembled WGS sequence"/>
</dbReference>
<dbReference type="PANTHER" id="PTHR35891:SF2">
    <property type="entry name" value="THIOL:DISULFIDE INTERCHANGE PROTEIN DSBA"/>
    <property type="match status" value="1"/>
</dbReference>
<keyword evidence="6" id="KW-0676">Redox-active center</keyword>
<keyword evidence="3 9" id="KW-0732">Signal</keyword>
<evidence type="ECO:0000256" key="7">
    <source>
        <dbReference type="PIRNR" id="PIRNR001488"/>
    </source>
</evidence>
<evidence type="ECO:0000313" key="12">
    <source>
        <dbReference type="Proteomes" id="UP000029273"/>
    </source>
</evidence>
<dbReference type="RefSeq" id="WP_052064267.1">
    <property type="nucleotide sequence ID" value="NZ_JQSG02000003.1"/>
</dbReference>
<dbReference type="SUPFAM" id="SSF52833">
    <property type="entry name" value="Thioredoxin-like"/>
    <property type="match status" value="1"/>
</dbReference>
<comment type="subcellular location">
    <subcellularLocation>
        <location evidence="1 7">Periplasm</location>
    </subcellularLocation>
</comment>
<evidence type="ECO:0000256" key="4">
    <source>
        <dbReference type="ARBA" id="ARBA00022764"/>
    </source>
</evidence>
<comment type="similarity">
    <text evidence="2">Belongs to the thioredoxin family. DsbA subfamily.</text>
</comment>
<feature type="domain" description="Thioredoxin" evidence="10">
    <location>
        <begin position="7"/>
        <end position="157"/>
    </location>
</feature>
<dbReference type="OrthoDB" id="9784896at2"/>
<evidence type="ECO:0000256" key="1">
    <source>
        <dbReference type="ARBA" id="ARBA00004418"/>
    </source>
</evidence>
<sequence>MKYLWAILLLFPLAAFAAGGAADSFDEGIDYQLITPRPALPTGAPKGKVQVAEFFWYQCPHCANLEPKLERWLHRDKPAAADFVRVPAVLAPNWFFMARVFYTAKLLGVEQRMTPLLFKAIHTQGARAEDLDGVAKLFAKHGISERRFKQAFESLAVDTHVRRAIQLTREYGISGVPTLVVDGRYRVDPDLAGSYARMFRIVDYLVRKVQAEQAARHPAAGAGA</sequence>
<evidence type="ECO:0000256" key="5">
    <source>
        <dbReference type="ARBA" id="ARBA00023157"/>
    </source>
</evidence>
<dbReference type="InterPro" id="IPR013766">
    <property type="entry name" value="Thioredoxin_domain"/>
</dbReference>
<dbReference type="PIRSF" id="PIRSF001488">
    <property type="entry name" value="Tdi_protein"/>
    <property type="match status" value="1"/>
</dbReference>
<dbReference type="PANTHER" id="PTHR35891">
    <property type="entry name" value="THIOL:DISULFIDE INTERCHANGE PROTEIN DSBA"/>
    <property type="match status" value="1"/>
</dbReference>
<keyword evidence="5 7" id="KW-1015">Disulfide bond</keyword>
<dbReference type="Gene3D" id="3.40.30.10">
    <property type="entry name" value="Glutaredoxin"/>
    <property type="match status" value="1"/>
</dbReference>
<evidence type="ECO:0000256" key="6">
    <source>
        <dbReference type="ARBA" id="ARBA00023284"/>
    </source>
</evidence>
<keyword evidence="12" id="KW-1185">Reference proteome</keyword>
<dbReference type="AlphaFoldDB" id="A0A1A6C3R1"/>
<name>A0A1A6C3R1_9GAMM</name>
<evidence type="ECO:0000256" key="9">
    <source>
        <dbReference type="SAM" id="SignalP"/>
    </source>
</evidence>
<dbReference type="GO" id="GO:0042597">
    <property type="term" value="C:periplasmic space"/>
    <property type="evidence" value="ECO:0007669"/>
    <property type="project" value="UniProtKB-SubCell"/>
</dbReference>
<evidence type="ECO:0000259" key="10">
    <source>
        <dbReference type="PROSITE" id="PS51352"/>
    </source>
</evidence>
<feature type="chain" id="PRO_5008509295" description="Thiol:disulfide interchange protein" evidence="9">
    <location>
        <begin position="18"/>
        <end position="224"/>
    </location>
</feature>
<evidence type="ECO:0000256" key="8">
    <source>
        <dbReference type="PIRSR" id="PIRSR001488-1"/>
    </source>
</evidence>
<dbReference type="PROSITE" id="PS51352">
    <property type="entry name" value="THIOREDOXIN_2"/>
    <property type="match status" value="1"/>
</dbReference>
<organism evidence="11 12">
    <name type="scientific">Acidihalobacter prosperus</name>
    <dbReference type="NCBI Taxonomy" id="160660"/>
    <lineage>
        <taxon>Bacteria</taxon>
        <taxon>Pseudomonadati</taxon>
        <taxon>Pseudomonadota</taxon>
        <taxon>Gammaproteobacteria</taxon>
        <taxon>Chromatiales</taxon>
        <taxon>Ectothiorhodospiraceae</taxon>
        <taxon>Acidihalobacter</taxon>
    </lineage>
</organism>
<accession>A0A1A6C3R1</accession>
<feature type="disulfide bond" description="Redox-active" evidence="8">
    <location>
        <begin position="59"/>
        <end position="62"/>
    </location>
</feature>
<dbReference type="InterPro" id="IPR023205">
    <property type="entry name" value="DsbA/DsbL"/>
</dbReference>
<evidence type="ECO:0000256" key="2">
    <source>
        <dbReference type="ARBA" id="ARBA00005791"/>
    </source>
</evidence>
<comment type="caution">
    <text evidence="11">The sequence shown here is derived from an EMBL/GenBank/DDBJ whole genome shotgun (WGS) entry which is preliminary data.</text>
</comment>
<protein>
    <recommendedName>
        <fullName evidence="7">Thiol:disulfide interchange protein</fullName>
    </recommendedName>
</protein>
<gene>
    <name evidence="11" type="ORF">Thpro_021530</name>
</gene>
<dbReference type="Pfam" id="PF01323">
    <property type="entry name" value="DSBA"/>
    <property type="match status" value="1"/>
</dbReference>
<dbReference type="InterPro" id="IPR001853">
    <property type="entry name" value="DSBA-like_thioredoxin_dom"/>
</dbReference>